<name>A0ABN3RYQ0_9ACTN</name>
<gene>
    <name evidence="1" type="ORF">GCM10010412_037300</name>
</gene>
<dbReference type="InterPro" id="IPR012964">
    <property type="entry name" value="DUF1702"/>
</dbReference>
<reference evidence="1 2" key="1">
    <citation type="journal article" date="2019" name="Int. J. Syst. Evol. Microbiol.">
        <title>The Global Catalogue of Microorganisms (GCM) 10K type strain sequencing project: providing services to taxonomists for standard genome sequencing and annotation.</title>
        <authorList>
            <consortium name="The Broad Institute Genomics Platform"/>
            <consortium name="The Broad Institute Genome Sequencing Center for Infectious Disease"/>
            <person name="Wu L."/>
            <person name="Ma J."/>
        </authorList>
    </citation>
    <scope>NUCLEOTIDE SEQUENCE [LARGE SCALE GENOMIC DNA]</scope>
    <source>
        <strain evidence="1 2">JCM 6835</strain>
    </source>
</reference>
<comment type="caution">
    <text evidence="1">The sequence shown here is derived from an EMBL/GenBank/DDBJ whole genome shotgun (WGS) entry which is preliminary data.</text>
</comment>
<sequence length="329" mass="36075">MGDTGTLPFLNQLRIEPINSPAQGLRRLLSKDPAEADLGRRRFRLRAGQARATLERAERSHIFGYNAVLSHETGKIDDLPAEQRGFAYEGAAMACATLDLLTMSRGRRAHELLAGLAVRHQHAAHLGIGRAYARLRLRPLWGFGACHPLLRWLAVDGFGFQRSLTHADRMVGERSMPDLLTRAHRAIFDQGLGRLLWFHDCACPEDVAARVAEFPAGRRADLWSGVAFAATYVGGAEPDELCGLAAHASADGFRAHVSQGAAFAIATRLQEGHVSEQAAHAVQLLTGAEPEQAAAWTDTALIALGHDPHTHEDFQAWHAHTRRALTRRR</sequence>
<dbReference type="Pfam" id="PF08012">
    <property type="entry name" value="DUF1702"/>
    <property type="match status" value="1"/>
</dbReference>
<evidence type="ECO:0000313" key="1">
    <source>
        <dbReference type="EMBL" id="GAA2663011.1"/>
    </source>
</evidence>
<keyword evidence="2" id="KW-1185">Reference proteome</keyword>
<proteinExistence type="predicted"/>
<organism evidence="1 2">
    <name type="scientific">Nonomuraea recticatena</name>
    <dbReference type="NCBI Taxonomy" id="46178"/>
    <lineage>
        <taxon>Bacteria</taxon>
        <taxon>Bacillati</taxon>
        <taxon>Actinomycetota</taxon>
        <taxon>Actinomycetes</taxon>
        <taxon>Streptosporangiales</taxon>
        <taxon>Streptosporangiaceae</taxon>
        <taxon>Nonomuraea</taxon>
    </lineage>
</organism>
<accession>A0ABN3RYQ0</accession>
<evidence type="ECO:0000313" key="2">
    <source>
        <dbReference type="Proteomes" id="UP001501666"/>
    </source>
</evidence>
<dbReference type="Proteomes" id="UP001501666">
    <property type="component" value="Unassembled WGS sequence"/>
</dbReference>
<dbReference type="EMBL" id="BAAATE010000008">
    <property type="protein sequence ID" value="GAA2663011.1"/>
    <property type="molecule type" value="Genomic_DNA"/>
</dbReference>
<protein>
    <submittedName>
        <fullName evidence="1">DUF1702 family protein</fullName>
    </submittedName>
</protein>